<evidence type="ECO:0000256" key="3">
    <source>
        <dbReference type="ARBA" id="ARBA00022989"/>
    </source>
</evidence>
<comment type="subcellular location">
    <subcellularLocation>
        <location evidence="5">Endoplasmic reticulum membrane</location>
        <topology evidence="5">Multi-pass membrane protein</topology>
    </subcellularLocation>
    <subcellularLocation>
        <location evidence="1">Membrane</location>
        <topology evidence="1">Multi-pass membrane protein</topology>
    </subcellularLocation>
</comment>
<dbReference type="Proteomes" id="UP000016930">
    <property type="component" value="Unassembled WGS sequence"/>
</dbReference>
<accession>M2PNJ6</accession>
<comment type="similarity">
    <text evidence="5">Belongs to the class VI-like SAM-binding methyltransferase superfamily. Isoprenylcysteine carboxyl methyltransferase family.</text>
</comment>
<keyword evidence="2" id="KW-0812">Transmembrane</keyword>
<keyword evidence="5" id="KW-0256">Endoplasmic reticulum</keyword>
<keyword evidence="5" id="KW-0949">S-adenosyl-L-methionine</keyword>
<dbReference type="GO" id="GO:0004671">
    <property type="term" value="F:protein C-terminal S-isoprenylcysteine carboxyl O-methyltransferase activity"/>
    <property type="evidence" value="ECO:0007669"/>
    <property type="project" value="UniProtKB-EC"/>
</dbReference>
<evidence type="ECO:0000256" key="6">
    <source>
        <dbReference type="SAM" id="SignalP"/>
    </source>
</evidence>
<evidence type="ECO:0000256" key="5">
    <source>
        <dbReference type="RuleBase" id="RU362022"/>
    </source>
</evidence>
<dbReference type="InterPro" id="IPR052527">
    <property type="entry name" value="Metal_cation-efflux_comp"/>
</dbReference>
<dbReference type="Pfam" id="PF04140">
    <property type="entry name" value="ICMT"/>
    <property type="match status" value="1"/>
</dbReference>
<feature type="chain" id="PRO_5004023229" description="Protein-S-isoprenylcysteine O-methyltransferase" evidence="6">
    <location>
        <begin position="23"/>
        <end position="233"/>
    </location>
</feature>
<proteinExistence type="inferred from homology"/>
<gene>
    <name evidence="7" type="ORF">CERSUDRAFT_104628</name>
</gene>
<evidence type="ECO:0000313" key="8">
    <source>
        <dbReference type="Proteomes" id="UP000016930"/>
    </source>
</evidence>
<dbReference type="PANTHER" id="PTHR43847:SF1">
    <property type="entry name" value="BLL3993 PROTEIN"/>
    <property type="match status" value="1"/>
</dbReference>
<keyword evidence="8" id="KW-1185">Reference proteome</keyword>
<name>M2PNJ6_CERS8</name>
<evidence type="ECO:0000313" key="7">
    <source>
        <dbReference type="EMBL" id="EMD37989.1"/>
    </source>
</evidence>
<evidence type="ECO:0000256" key="1">
    <source>
        <dbReference type="ARBA" id="ARBA00004141"/>
    </source>
</evidence>
<dbReference type="STRING" id="914234.M2PNJ6"/>
<protein>
    <recommendedName>
        <fullName evidence="5">Protein-S-isoprenylcysteine O-methyltransferase</fullName>
        <ecNumber evidence="5">2.1.1.100</ecNumber>
    </recommendedName>
</protein>
<dbReference type="EC" id="2.1.1.100" evidence="5"/>
<keyword evidence="3" id="KW-1133">Transmembrane helix</keyword>
<comment type="catalytic activity">
    <reaction evidence="5">
        <text>[protein]-C-terminal S-[(2E,6E)-farnesyl]-L-cysteine + S-adenosyl-L-methionine = [protein]-C-terminal S-[(2E,6E)-farnesyl]-L-cysteine methyl ester + S-adenosyl-L-homocysteine</text>
        <dbReference type="Rhea" id="RHEA:21672"/>
        <dbReference type="Rhea" id="RHEA-COMP:12125"/>
        <dbReference type="Rhea" id="RHEA-COMP:12126"/>
        <dbReference type="ChEBI" id="CHEBI:57856"/>
        <dbReference type="ChEBI" id="CHEBI:59789"/>
        <dbReference type="ChEBI" id="CHEBI:90510"/>
        <dbReference type="ChEBI" id="CHEBI:90511"/>
        <dbReference type="EC" id="2.1.1.100"/>
    </reaction>
</comment>
<keyword evidence="4" id="KW-0472">Membrane</keyword>
<dbReference type="GO" id="GO:0032259">
    <property type="term" value="P:methylation"/>
    <property type="evidence" value="ECO:0007669"/>
    <property type="project" value="UniProtKB-KW"/>
</dbReference>
<evidence type="ECO:0000256" key="2">
    <source>
        <dbReference type="ARBA" id="ARBA00022692"/>
    </source>
</evidence>
<dbReference type="EMBL" id="KB445795">
    <property type="protein sequence ID" value="EMD37989.1"/>
    <property type="molecule type" value="Genomic_DNA"/>
</dbReference>
<sequence>MASSLPLLKIPLLFASATLTHAGLTPPNPPAKTIEANRFGATDILSHRAAVLWSNVLGESAVILASHSDSPLAQRVLSILVPAVAPTATHIRITSTFLLGCILMCAGGFTRIACHRELGQYFTWELSLRNNHKLVTTGPYAVVRHPSYTGLLMMGIGNVLGLFGAGSWWRECGLWATSLGKTVAVQWAAEWLIAPALIVWRVRVEDEVLRKEFREQWDAWAQKTQYRLIPYVF</sequence>
<evidence type="ECO:0000256" key="4">
    <source>
        <dbReference type="ARBA" id="ARBA00023136"/>
    </source>
</evidence>
<dbReference type="Gene3D" id="1.20.120.1630">
    <property type="match status" value="1"/>
</dbReference>
<reference evidence="7 8" key="1">
    <citation type="journal article" date="2012" name="Proc. Natl. Acad. Sci. U.S.A.">
        <title>Comparative genomics of Ceriporiopsis subvermispora and Phanerochaete chrysosporium provide insight into selective ligninolysis.</title>
        <authorList>
            <person name="Fernandez-Fueyo E."/>
            <person name="Ruiz-Duenas F.J."/>
            <person name="Ferreira P."/>
            <person name="Floudas D."/>
            <person name="Hibbett D.S."/>
            <person name="Canessa P."/>
            <person name="Larrondo L.F."/>
            <person name="James T.Y."/>
            <person name="Seelenfreund D."/>
            <person name="Lobos S."/>
            <person name="Polanco R."/>
            <person name="Tello M."/>
            <person name="Honda Y."/>
            <person name="Watanabe T."/>
            <person name="Watanabe T."/>
            <person name="Ryu J.S."/>
            <person name="Kubicek C.P."/>
            <person name="Schmoll M."/>
            <person name="Gaskell J."/>
            <person name="Hammel K.E."/>
            <person name="St John F.J."/>
            <person name="Vanden Wymelenberg A."/>
            <person name="Sabat G."/>
            <person name="Splinter BonDurant S."/>
            <person name="Syed K."/>
            <person name="Yadav J.S."/>
            <person name="Doddapaneni H."/>
            <person name="Subramanian V."/>
            <person name="Lavin J.L."/>
            <person name="Oguiza J.A."/>
            <person name="Perez G."/>
            <person name="Pisabarro A.G."/>
            <person name="Ramirez L."/>
            <person name="Santoyo F."/>
            <person name="Master E."/>
            <person name="Coutinho P.M."/>
            <person name="Henrissat B."/>
            <person name="Lombard V."/>
            <person name="Magnuson J.K."/>
            <person name="Kuees U."/>
            <person name="Hori C."/>
            <person name="Igarashi K."/>
            <person name="Samejima M."/>
            <person name="Held B.W."/>
            <person name="Barry K.W."/>
            <person name="LaButti K.M."/>
            <person name="Lapidus A."/>
            <person name="Lindquist E.A."/>
            <person name="Lucas S.M."/>
            <person name="Riley R."/>
            <person name="Salamov A.A."/>
            <person name="Hoffmeister D."/>
            <person name="Schwenk D."/>
            <person name="Hadar Y."/>
            <person name="Yarden O."/>
            <person name="de Vries R.P."/>
            <person name="Wiebenga A."/>
            <person name="Stenlid J."/>
            <person name="Eastwood D."/>
            <person name="Grigoriev I.V."/>
            <person name="Berka R.M."/>
            <person name="Blanchette R.A."/>
            <person name="Kersten P."/>
            <person name="Martinez A.T."/>
            <person name="Vicuna R."/>
            <person name="Cullen D."/>
        </authorList>
    </citation>
    <scope>NUCLEOTIDE SEQUENCE [LARGE SCALE GENOMIC DNA]</scope>
    <source>
        <strain evidence="7 8">B</strain>
    </source>
</reference>
<dbReference type="HOGENOM" id="CLU_065200_6_0_1"/>
<dbReference type="OrthoDB" id="422086at2759"/>
<dbReference type="PANTHER" id="PTHR43847">
    <property type="entry name" value="BLL3993 PROTEIN"/>
    <property type="match status" value="1"/>
</dbReference>
<organism evidence="7 8">
    <name type="scientific">Ceriporiopsis subvermispora (strain B)</name>
    <name type="common">White-rot fungus</name>
    <name type="synonym">Gelatoporia subvermispora</name>
    <dbReference type="NCBI Taxonomy" id="914234"/>
    <lineage>
        <taxon>Eukaryota</taxon>
        <taxon>Fungi</taxon>
        <taxon>Dikarya</taxon>
        <taxon>Basidiomycota</taxon>
        <taxon>Agaricomycotina</taxon>
        <taxon>Agaricomycetes</taxon>
        <taxon>Polyporales</taxon>
        <taxon>Gelatoporiaceae</taxon>
        <taxon>Gelatoporia</taxon>
    </lineage>
</organism>
<keyword evidence="6" id="KW-0732">Signal</keyword>
<dbReference type="InterPro" id="IPR007269">
    <property type="entry name" value="ICMT_MeTrfase"/>
</dbReference>
<keyword evidence="5" id="KW-0808">Transferase</keyword>
<keyword evidence="5" id="KW-0489">Methyltransferase</keyword>
<dbReference type="GO" id="GO:0005789">
    <property type="term" value="C:endoplasmic reticulum membrane"/>
    <property type="evidence" value="ECO:0007669"/>
    <property type="project" value="UniProtKB-SubCell"/>
</dbReference>
<feature type="signal peptide" evidence="6">
    <location>
        <begin position="1"/>
        <end position="22"/>
    </location>
</feature>
<dbReference type="AlphaFoldDB" id="M2PNJ6"/>